<reference evidence="2 3" key="3">
    <citation type="journal article" date="2013" name="Rice">
        <title>Improvement of the Oryza sativa Nipponbare reference genome using next generation sequence and optical map data.</title>
        <authorList>
            <person name="Kawahara Y."/>
            <person name="de la Bastide M."/>
            <person name="Hamilton J.P."/>
            <person name="Kanamori H."/>
            <person name="McCombie W.R."/>
            <person name="Ouyang S."/>
            <person name="Schwartz D.C."/>
            <person name="Tanaka T."/>
            <person name="Wu J."/>
            <person name="Zhou S."/>
            <person name="Childs K.L."/>
            <person name="Davidson R.M."/>
            <person name="Lin H."/>
            <person name="Quesada-Ocampo L."/>
            <person name="Vaillancourt B."/>
            <person name="Sakai H."/>
            <person name="Lee S.S."/>
            <person name="Kim J."/>
            <person name="Numa H."/>
            <person name="Itoh T."/>
            <person name="Buell C.R."/>
            <person name="Matsumoto T."/>
        </authorList>
    </citation>
    <scope>NUCLEOTIDE SEQUENCE [LARGE SCALE GENOMIC DNA]</scope>
    <source>
        <strain evidence="3">cv. Nipponbare</strain>
    </source>
</reference>
<evidence type="ECO:0000256" key="1">
    <source>
        <dbReference type="SAM" id="SignalP"/>
    </source>
</evidence>
<dbReference type="AlphaFoldDB" id="A0A0P0XF54"/>
<gene>
    <name evidence="2" type="ordered locus">Os08g0362832</name>
    <name evidence="2" type="ORF">OSNPB_080362832</name>
</gene>
<dbReference type="EMBL" id="AP014964">
    <property type="protein sequence ID" value="BAT05120.1"/>
    <property type="molecule type" value="Genomic_DNA"/>
</dbReference>
<feature type="chain" id="PRO_5006057077" evidence="1">
    <location>
        <begin position="19"/>
        <end position="157"/>
    </location>
</feature>
<reference evidence="2 3" key="2">
    <citation type="journal article" date="2013" name="Plant Cell Physiol.">
        <title>Rice Annotation Project Database (RAP-DB): an integrative and interactive database for rice genomics.</title>
        <authorList>
            <person name="Sakai H."/>
            <person name="Lee S.S."/>
            <person name="Tanaka T."/>
            <person name="Numa H."/>
            <person name="Kim J."/>
            <person name="Kawahara Y."/>
            <person name="Wakimoto H."/>
            <person name="Yang C.C."/>
            <person name="Iwamoto M."/>
            <person name="Abe T."/>
            <person name="Yamada Y."/>
            <person name="Muto A."/>
            <person name="Inokuchi H."/>
            <person name="Ikemura T."/>
            <person name="Matsumoto T."/>
            <person name="Sasaki T."/>
            <person name="Itoh T."/>
        </authorList>
    </citation>
    <scope>NUCLEOTIDE SEQUENCE [LARGE SCALE GENOMIC DNA]</scope>
    <source>
        <strain evidence="3">cv. Nipponbare</strain>
    </source>
</reference>
<sequence length="157" mass="17319">MTVDGLFRFKSFLTLVFGEAFASLGPLRSCGGRHALRLLLPMKSELLADGVRQCLATMTSCSLFQGVWCWPCEGSGSLVAWLMSIVGCRSCFSLWRLSRLQCRYGCEVGAAGSLGQLFRPLLCFSLTMMSYNWAPPSLLVVVRSLAFSVWWVLAGFP</sequence>
<dbReference type="PaxDb" id="39947-A0A0P0XF54"/>
<proteinExistence type="predicted"/>
<reference evidence="3" key="1">
    <citation type="journal article" date="2005" name="Nature">
        <title>The map-based sequence of the rice genome.</title>
        <authorList>
            <consortium name="International rice genome sequencing project (IRGSP)"/>
            <person name="Matsumoto T."/>
            <person name="Wu J."/>
            <person name="Kanamori H."/>
            <person name="Katayose Y."/>
            <person name="Fujisawa M."/>
            <person name="Namiki N."/>
            <person name="Mizuno H."/>
            <person name="Yamamoto K."/>
            <person name="Antonio B.A."/>
            <person name="Baba T."/>
            <person name="Sakata K."/>
            <person name="Nagamura Y."/>
            <person name="Aoki H."/>
            <person name="Arikawa K."/>
            <person name="Arita K."/>
            <person name="Bito T."/>
            <person name="Chiden Y."/>
            <person name="Fujitsuka N."/>
            <person name="Fukunaka R."/>
            <person name="Hamada M."/>
            <person name="Harada C."/>
            <person name="Hayashi A."/>
            <person name="Hijishita S."/>
            <person name="Honda M."/>
            <person name="Hosokawa S."/>
            <person name="Ichikawa Y."/>
            <person name="Idonuma A."/>
            <person name="Iijima M."/>
            <person name="Ikeda M."/>
            <person name="Ikeno M."/>
            <person name="Ito K."/>
            <person name="Ito S."/>
            <person name="Ito T."/>
            <person name="Ito Y."/>
            <person name="Ito Y."/>
            <person name="Iwabuchi A."/>
            <person name="Kamiya K."/>
            <person name="Karasawa W."/>
            <person name="Kurita K."/>
            <person name="Katagiri S."/>
            <person name="Kikuta A."/>
            <person name="Kobayashi H."/>
            <person name="Kobayashi N."/>
            <person name="Machita K."/>
            <person name="Maehara T."/>
            <person name="Masukawa M."/>
            <person name="Mizubayashi T."/>
            <person name="Mukai Y."/>
            <person name="Nagasaki H."/>
            <person name="Nagata Y."/>
            <person name="Naito S."/>
            <person name="Nakashima M."/>
            <person name="Nakama Y."/>
            <person name="Nakamichi Y."/>
            <person name="Nakamura M."/>
            <person name="Meguro A."/>
            <person name="Negishi M."/>
            <person name="Ohta I."/>
            <person name="Ohta T."/>
            <person name="Okamoto M."/>
            <person name="Ono N."/>
            <person name="Saji S."/>
            <person name="Sakaguchi M."/>
            <person name="Sakai K."/>
            <person name="Shibata M."/>
            <person name="Shimokawa T."/>
            <person name="Song J."/>
            <person name="Takazaki Y."/>
            <person name="Terasawa K."/>
            <person name="Tsugane M."/>
            <person name="Tsuji K."/>
            <person name="Ueda S."/>
            <person name="Waki K."/>
            <person name="Yamagata H."/>
            <person name="Yamamoto M."/>
            <person name="Yamamoto S."/>
            <person name="Yamane H."/>
            <person name="Yoshiki S."/>
            <person name="Yoshihara R."/>
            <person name="Yukawa K."/>
            <person name="Zhong H."/>
            <person name="Yano M."/>
            <person name="Yuan Q."/>
            <person name="Ouyang S."/>
            <person name="Liu J."/>
            <person name="Jones K.M."/>
            <person name="Gansberger K."/>
            <person name="Moffat K."/>
            <person name="Hill J."/>
            <person name="Bera J."/>
            <person name="Fadrosh D."/>
            <person name="Jin S."/>
            <person name="Johri S."/>
            <person name="Kim M."/>
            <person name="Overton L."/>
            <person name="Reardon M."/>
            <person name="Tsitrin T."/>
            <person name="Vuong H."/>
            <person name="Weaver B."/>
            <person name="Ciecko A."/>
            <person name="Tallon L."/>
            <person name="Jackson J."/>
            <person name="Pai G."/>
            <person name="Aken S.V."/>
            <person name="Utterback T."/>
            <person name="Reidmuller S."/>
            <person name="Feldblyum T."/>
            <person name="Hsiao J."/>
            <person name="Zismann V."/>
            <person name="Iobst S."/>
            <person name="de Vazeille A.R."/>
            <person name="Buell C.R."/>
            <person name="Ying K."/>
            <person name="Li Y."/>
            <person name="Lu T."/>
            <person name="Huang Y."/>
            <person name="Zhao Q."/>
            <person name="Feng Q."/>
            <person name="Zhang L."/>
            <person name="Zhu J."/>
            <person name="Weng Q."/>
            <person name="Mu J."/>
            <person name="Lu Y."/>
            <person name="Fan D."/>
            <person name="Liu Y."/>
            <person name="Guan J."/>
            <person name="Zhang Y."/>
            <person name="Yu S."/>
            <person name="Liu X."/>
            <person name="Zhang Y."/>
            <person name="Hong G."/>
            <person name="Han B."/>
            <person name="Choisne N."/>
            <person name="Demange N."/>
            <person name="Orjeda G."/>
            <person name="Samain S."/>
            <person name="Cattolico L."/>
            <person name="Pelletier E."/>
            <person name="Couloux A."/>
            <person name="Segurens B."/>
            <person name="Wincker P."/>
            <person name="D'Hont A."/>
            <person name="Scarpelli C."/>
            <person name="Weissenbach J."/>
            <person name="Salanoubat M."/>
            <person name="Quetier F."/>
            <person name="Yu Y."/>
            <person name="Kim H.R."/>
            <person name="Rambo T."/>
            <person name="Currie J."/>
            <person name="Collura K."/>
            <person name="Luo M."/>
            <person name="Yang T."/>
            <person name="Ammiraju J.S.S."/>
            <person name="Engler F."/>
            <person name="Soderlund C."/>
            <person name="Wing R.A."/>
            <person name="Palmer L.E."/>
            <person name="de la Bastide M."/>
            <person name="Spiegel L."/>
            <person name="Nascimento L."/>
            <person name="Zutavern T."/>
            <person name="O'Shaughnessy A."/>
            <person name="Dike S."/>
            <person name="Dedhia N."/>
            <person name="Preston R."/>
            <person name="Balija V."/>
            <person name="McCombie W.R."/>
            <person name="Chow T."/>
            <person name="Chen H."/>
            <person name="Chung M."/>
            <person name="Chen C."/>
            <person name="Shaw J."/>
            <person name="Wu H."/>
            <person name="Hsiao K."/>
            <person name="Chao Y."/>
            <person name="Chu M."/>
            <person name="Cheng C."/>
            <person name="Hour A."/>
            <person name="Lee P."/>
            <person name="Lin S."/>
            <person name="Lin Y."/>
            <person name="Liou J."/>
            <person name="Liu S."/>
            <person name="Hsing Y."/>
            <person name="Raghuvanshi S."/>
            <person name="Mohanty A."/>
            <person name="Bharti A.K."/>
            <person name="Gaur A."/>
            <person name="Gupta V."/>
            <person name="Kumar D."/>
            <person name="Ravi V."/>
            <person name="Vij S."/>
            <person name="Kapur A."/>
            <person name="Khurana P."/>
            <person name="Khurana P."/>
            <person name="Khurana J.P."/>
            <person name="Tyagi A.K."/>
            <person name="Gaikwad K."/>
            <person name="Singh A."/>
            <person name="Dalal V."/>
            <person name="Srivastava S."/>
            <person name="Dixit A."/>
            <person name="Pal A.K."/>
            <person name="Ghazi I.A."/>
            <person name="Yadav M."/>
            <person name="Pandit A."/>
            <person name="Bhargava A."/>
            <person name="Sureshbabu K."/>
            <person name="Batra K."/>
            <person name="Sharma T.R."/>
            <person name="Mohapatra T."/>
            <person name="Singh N.K."/>
            <person name="Messing J."/>
            <person name="Nelson A.B."/>
            <person name="Fuks G."/>
            <person name="Kavchok S."/>
            <person name="Keizer G."/>
            <person name="Linton E."/>
            <person name="Llaca V."/>
            <person name="Song R."/>
            <person name="Tanyolac B."/>
            <person name="Young S."/>
            <person name="Ho-Il K."/>
            <person name="Hahn J.H."/>
            <person name="Sangsakoo G."/>
            <person name="Vanavichit A."/>
            <person name="de Mattos Luiz.A.T."/>
            <person name="Zimmer P.D."/>
            <person name="Malone G."/>
            <person name="Dellagostin O."/>
            <person name="de Oliveira A.C."/>
            <person name="Bevan M."/>
            <person name="Bancroft I."/>
            <person name="Minx P."/>
            <person name="Cordum H."/>
            <person name="Wilson R."/>
            <person name="Cheng Z."/>
            <person name="Jin W."/>
            <person name="Jiang J."/>
            <person name="Leong S.A."/>
            <person name="Iwama H."/>
            <person name="Gojobori T."/>
            <person name="Itoh T."/>
            <person name="Niimura Y."/>
            <person name="Fujii Y."/>
            <person name="Habara T."/>
            <person name="Sakai H."/>
            <person name="Sato Y."/>
            <person name="Wilson G."/>
            <person name="Kumar K."/>
            <person name="McCouch S."/>
            <person name="Juretic N."/>
            <person name="Hoen D."/>
            <person name="Wright S."/>
            <person name="Bruskiewich R."/>
            <person name="Bureau T."/>
            <person name="Miyao A."/>
            <person name="Hirochika H."/>
            <person name="Nishikawa T."/>
            <person name="Kadowaki K."/>
            <person name="Sugiura M."/>
            <person name="Burr B."/>
            <person name="Sasaki T."/>
        </authorList>
    </citation>
    <scope>NUCLEOTIDE SEQUENCE [LARGE SCALE GENOMIC DNA]</scope>
    <source>
        <strain evidence="3">cv. Nipponbare</strain>
    </source>
</reference>
<evidence type="ECO:0000313" key="2">
    <source>
        <dbReference type="EMBL" id="BAT05120.1"/>
    </source>
</evidence>
<dbReference type="Proteomes" id="UP000059680">
    <property type="component" value="Chromosome 8"/>
</dbReference>
<keyword evidence="1" id="KW-0732">Signal</keyword>
<name>A0A0P0XF54_ORYSJ</name>
<dbReference type="InParanoid" id="A0A0P0XF54"/>
<organism evidence="2 3">
    <name type="scientific">Oryza sativa subsp. japonica</name>
    <name type="common">Rice</name>
    <dbReference type="NCBI Taxonomy" id="39947"/>
    <lineage>
        <taxon>Eukaryota</taxon>
        <taxon>Viridiplantae</taxon>
        <taxon>Streptophyta</taxon>
        <taxon>Embryophyta</taxon>
        <taxon>Tracheophyta</taxon>
        <taxon>Spermatophyta</taxon>
        <taxon>Magnoliopsida</taxon>
        <taxon>Liliopsida</taxon>
        <taxon>Poales</taxon>
        <taxon>Poaceae</taxon>
        <taxon>BOP clade</taxon>
        <taxon>Oryzoideae</taxon>
        <taxon>Oryzeae</taxon>
        <taxon>Oryzinae</taxon>
        <taxon>Oryza</taxon>
        <taxon>Oryza sativa</taxon>
    </lineage>
</organism>
<protein>
    <submittedName>
        <fullName evidence="2">Os08g0362832 protein</fullName>
    </submittedName>
</protein>
<keyword evidence="3" id="KW-1185">Reference proteome</keyword>
<feature type="signal peptide" evidence="1">
    <location>
        <begin position="1"/>
        <end position="18"/>
    </location>
</feature>
<evidence type="ECO:0000313" key="3">
    <source>
        <dbReference type="Proteomes" id="UP000059680"/>
    </source>
</evidence>
<accession>A0A0P0XF54</accession>